<gene>
    <name evidence="1" type="ORF">HMPREF9726_00577</name>
</gene>
<organism evidence="1">
    <name type="scientific">Treponema denticola H-22</name>
    <dbReference type="NCBI Taxonomy" id="999432"/>
    <lineage>
        <taxon>Bacteria</taxon>
        <taxon>Pseudomonadati</taxon>
        <taxon>Spirochaetota</taxon>
        <taxon>Spirochaetia</taxon>
        <taxon>Spirochaetales</taxon>
        <taxon>Treponemataceae</taxon>
        <taxon>Treponema</taxon>
    </lineage>
</organism>
<accession>A0A0E2E8D2</accession>
<dbReference type="EMBL" id="AGDV01000005">
    <property type="protein sequence ID" value="EMB35302.1"/>
    <property type="molecule type" value="Genomic_DNA"/>
</dbReference>
<dbReference type="AlphaFoldDB" id="A0A0E2E8D2"/>
<proteinExistence type="predicted"/>
<sequence>MNNKEFGPNTKGNYYIAIYYHQKNSVSNNDKSRWCITANKQYAYFNYSNENNICDESINNTFFYFSKNEPLGCDSEMIGKFIGSKTTWHGFPIRSNEVHFSEVFLDFLEQREIITKVFRRRIVRGQI</sequence>
<protein>
    <submittedName>
        <fullName evidence="1">Uncharacterized protein</fullName>
    </submittedName>
</protein>
<evidence type="ECO:0000313" key="1">
    <source>
        <dbReference type="EMBL" id="EMB35302.1"/>
    </source>
</evidence>
<dbReference type="PATRIC" id="fig|999432.5.peg.597"/>
<reference evidence="1" key="1">
    <citation type="submission" date="2012-01" db="EMBL/GenBank/DDBJ databases">
        <title>The Genome Sequence of Treponema denticola H-22.</title>
        <authorList>
            <consortium name="The Broad Institute Genome Sequencing Platform"/>
            <person name="Earl A."/>
            <person name="Ward D."/>
            <person name="Feldgarden M."/>
            <person name="Gevers D."/>
            <person name="Blanton J.M."/>
            <person name="Fenno C.J."/>
            <person name="Baranova O.V."/>
            <person name="Mathney J."/>
            <person name="Dewhirst F.E."/>
            <person name="Izard J."/>
            <person name="Young S.K."/>
            <person name="Zeng Q."/>
            <person name="Gargeya S."/>
            <person name="Fitzgerald M."/>
            <person name="Haas B."/>
            <person name="Abouelleil A."/>
            <person name="Alvarado L."/>
            <person name="Arachchi H.M."/>
            <person name="Berlin A."/>
            <person name="Chapman S.B."/>
            <person name="Gearin G."/>
            <person name="Goldberg J."/>
            <person name="Griggs A."/>
            <person name="Gujja S."/>
            <person name="Hansen M."/>
            <person name="Heiman D."/>
            <person name="Howarth C."/>
            <person name="Larimer J."/>
            <person name="Lui A."/>
            <person name="MacDonald P.J.P."/>
            <person name="McCowen C."/>
            <person name="Montmayeur A."/>
            <person name="Murphy C."/>
            <person name="Neiman D."/>
            <person name="Pearson M."/>
            <person name="Priest M."/>
            <person name="Roberts A."/>
            <person name="Saif S."/>
            <person name="Shea T."/>
            <person name="Sisk P."/>
            <person name="Stolte C."/>
            <person name="Sykes S."/>
            <person name="Wortman J."/>
            <person name="Nusbaum C."/>
            <person name="Birren B."/>
        </authorList>
    </citation>
    <scope>NUCLEOTIDE SEQUENCE [LARGE SCALE GENOMIC DNA]</scope>
    <source>
        <strain evidence="1">H-22</strain>
    </source>
</reference>
<comment type="caution">
    <text evidence="1">The sequence shown here is derived from an EMBL/GenBank/DDBJ whole genome shotgun (WGS) entry which is preliminary data.</text>
</comment>
<dbReference type="Proteomes" id="UP000011705">
    <property type="component" value="Chromosome"/>
</dbReference>
<dbReference type="RefSeq" id="WP_002683302.1">
    <property type="nucleotide sequence ID" value="NZ_CM001795.1"/>
</dbReference>
<name>A0A0E2E8D2_TREDN</name>
<dbReference type="HOGENOM" id="CLU_1969548_0_0_12"/>